<dbReference type="EMBL" id="JAQQBR010001833">
    <property type="protein sequence ID" value="KAK0162999.1"/>
    <property type="molecule type" value="Genomic_DNA"/>
</dbReference>
<gene>
    <name evidence="11" type="ORF">PV327_006716</name>
</gene>
<evidence type="ECO:0000256" key="1">
    <source>
        <dbReference type="ARBA" id="ARBA00004123"/>
    </source>
</evidence>
<keyword evidence="7" id="KW-0539">Nucleus</keyword>
<dbReference type="Pfam" id="PF03980">
    <property type="entry name" value="Nnf1"/>
    <property type="match status" value="1"/>
</dbReference>
<evidence type="ECO:0008006" key="13">
    <source>
        <dbReference type="Google" id="ProtNLM"/>
    </source>
</evidence>
<keyword evidence="6" id="KW-0995">Kinetochore</keyword>
<evidence type="ECO:0000313" key="11">
    <source>
        <dbReference type="EMBL" id="KAK0162999.1"/>
    </source>
</evidence>
<dbReference type="InterPro" id="IPR007128">
    <property type="entry name" value="PMF1/Nnf1"/>
</dbReference>
<dbReference type="GO" id="GO:0005634">
    <property type="term" value="C:nucleus"/>
    <property type="evidence" value="ECO:0007669"/>
    <property type="project" value="UniProtKB-SubCell"/>
</dbReference>
<organism evidence="11 12">
    <name type="scientific">Microctonus hyperodae</name>
    <name type="common">Parasitoid wasp</name>
    <dbReference type="NCBI Taxonomy" id="165561"/>
    <lineage>
        <taxon>Eukaryota</taxon>
        <taxon>Metazoa</taxon>
        <taxon>Ecdysozoa</taxon>
        <taxon>Arthropoda</taxon>
        <taxon>Hexapoda</taxon>
        <taxon>Insecta</taxon>
        <taxon>Pterygota</taxon>
        <taxon>Neoptera</taxon>
        <taxon>Endopterygota</taxon>
        <taxon>Hymenoptera</taxon>
        <taxon>Apocrita</taxon>
        <taxon>Ichneumonoidea</taxon>
        <taxon>Braconidae</taxon>
        <taxon>Euphorinae</taxon>
        <taxon>Microctonus</taxon>
    </lineage>
</organism>
<evidence type="ECO:0000256" key="3">
    <source>
        <dbReference type="ARBA" id="ARBA00022454"/>
    </source>
</evidence>
<keyword evidence="10" id="KW-0175">Coiled coil</keyword>
<feature type="coiled-coil region" evidence="10">
    <location>
        <begin position="120"/>
        <end position="154"/>
    </location>
</feature>
<proteinExistence type="predicted"/>
<keyword evidence="12" id="KW-1185">Reference proteome</keyword>
<evidence type="ECO:0000256" key="5">
    <source>
        <dbReference type="ARBA" id="ARBA00022776"/>
    </source>
</evidence>
<keyword evidence="5" id="KW-0498">Mitosis</keyword>
<evidence type="ECO:0000256" key="10">
    <source>
        <dbReference type="SAM" id="Coils"/>
    </source>
</evidence>
<evidence type="ECO:0000256" key="7">
    <source>
        <dbReference type="ARBA" id="ARBA00023242"/>
    </source>
</evidence>
<evidence type="ECO:0000256" key="9">
    <source>
        <dbReference type="ARBA" id="ARBA00023328"/>
    </source>
</evidence>
<sequence length="192" mass="21972">MAESNDKEIISQQPDNALTFRATMQNIFKSIAESVSEEEFMGCLTFFKSKQSLLRKLHKTMVDDLYESMNAELEEILAEGSLSEGLGKLKELSTQSIHDPNHIAWRPPGDVLEHLRSHDAEKMIKEQEILQKLVEELEDKNNELKERIVVKRAAAQKIDDRVNRALKAGSVALPQMHKTSDCMQKYIETLFE</sequence>
<protein>
    <recommendedName>
        <fullName evidence="13">Polyamine-modulated factor 1</fullName>
    </recommendedName>
</protein>
<evidence type="ECO:0000313" key="12">
    <source>
        <dbReference type="Proteomes" id="UP001168972"/>
    </source>
</evidence>
<comment type="subcellular location">
    <subcellularLocation>
        <location evidence="2">Chromosome</location>
        <location evidence="2">Centromere</location>
        <location evidence="2">Kinetochore</location>
    </subcellularLocation>
    <subcellularLocation>
        <location evidence="1">Nucleus</location>
    </subcellularLocation>
</comment>
<dbReference type="AlphaFoldDB" id="A0AA39KIP3"/>
<evidence type="ECO:0000256" key="6">
    <source>
        <dbReference type="ARBA" id="ARBA00022838"/>
    </source>
</evidence>
<keyword evidence="9" id="KW-0137">Centromere</keyword>
<reference evidence="11" key="1">
    <citation type="journal article" date="2023" name="bioRxiv">
        <title>Scaffold-level genome assemblies of two parasitoid biocontrol wasps reveal the parthenogenesis mechanism and an associated novel virus.</title>
        <authorList>
            <person name="Inwood S."/>
            <person name="Skelly J."/>
            <person name="Guhlin J."/>
            <person name="Harrop T."/>
            <person name="Goldson S."/>
            <person name="Dearden P."/>
        </authorList>
    </citation>
    <scope>NUCLEOTIDE SEQUENCE</scope>
    <source>
        <strain evidence="11">Lincoln</strain>
        <tissue evidence="11">Whole body</tissue>
    </source>
</reference>
<evidence type="ECO:0000256" key="4">
    <source>
        <dbReference type="ARBA" id="ARBA00022618"/>
    </source>
</evidence>
<name>A0AA39KIP3_MICHY</name>
<reference evidence="11" key="2">
    <citation type="submission" date="2023-03" db="EMBL/GenBank/DDBJ databases">
        <authorList>
            <person name="Inwood S.N."/>
            <person name="Skelly J.G."/>
            <person name="Guhlin J."/>
            <person name="Harrop T.W.R."/>
            <person name="Goldson S.G."/>
            <person name="Dearden P.K."/>
        </authorList>
    </citation>
    <scope>NUCLEOTIDE SEQUENCE</scope>
    <source>
        <strain evidence="11">Lincoln</strain>
        <tissue evidence="11">Whole body</tissue>
    </source>
</reference>
<evidence type="ECO:0000256" key="2">
    <source>
        <dbReference type="ARBA" id="ARBA00004629"/>
    </source>
</evidence>
<dbReference type="Proteomes" id="UP001168972">
    <property type="component" value="Unassembled WGS sequence"/>
</dbReference>
<accession>A0AA39KIP3</accession>
<evidence type="ECO:0000256" key="8">
    <source>
        <dbReference type="ARBA" id="ARBA00023306"/>
    </source>
</evidence>
<comment type="caution">
    <text evidence="11">The sequence shown here is derived from an EMBL/GenBank/DDBJ whole genome shotgun (WGS) entry which is preliminary data.</text>
</comment>
<keyword evidence="3" id="KW-0158">Chromosome</keyword>
<keyword evidence="8" id="KW-0131">Cell cycle</keyword>
<dbReference type="GO" id="GO:0051301">
    <property type="term" value="P:cell division"/>
    <property type="evidence" value="ECO:0007669"/>
    <property type="project" value="UniProtKB-KW"/>
</dbReference>
<keyword evidence="4" id="KW-0132">Cell division</keyword>
<dbReference type="GO" id="GO:0000444">
    <property type="term" value="C:MIS12/MIND type complex"/>
    <property type="evidence" value="ECO:0007669"/>
    <property type="project" value="InterPro"/>
</dbReference>